<dbReference type="Proteomes" id="UP000059542">
    <property type="component" value="Chromosome"/>
</dbReference>
<dbReference type="InterPro" id="IPR029044">
    <property type="entry name" value="Nucleotide-diphossugar_trans"/>
</dbReference>
<dbReference type="CDD" id="cd00761">
    <property type="entry name" value="Glyco_tranf_GTA_type"/>
    <property type="match status" value="1"/>
</dbReference>
<dbReference type="SUPFAM" id="SSF53448">
    <property type="entry name" value="Nucleotide-diphospho-sugar transferases"/>
    <property type="match status" value="1"/>
</dbReference>
<gene>
    <name evidence="2" type="ORF">AUC43_19680</name>
</gene>
<organism evidence="2 3">
    <name type="scientific">Hymenobacter sedentarius</name>
    <dbReference type="NCBI Taxonomy" id="1411621"/>
    <lineage>
        <taxon>Bacteria</taxon>
        <taxon>Pseudomonadati</taxon>
        <taxon>Bacteroidota</taxon>
        <taxon>Cytophagia</taxon>
        <taxon>Cytophagales</taxon>
        <taxon>Hymenobacteraceae</taxon>
        <taxon>Hymenobacter</taxon>
    </lineage>
</organism>
<dbReference type="AlphaFoldDB" id="A0A0U4BTX8"/>
<dbReference type="GO" id="GO:0016758">
    <property type="term" value="F:hexosyltransferase activity"/>
    <property type="evidence" value="ECO:0007669"/>
    <property type="project" value="UniProtKB-ARBA"/>
</dbReference>
<keyword evidence="3" id="KW-1185">Reference proteome</keyword>
<dbReference type="KEGG" id="hyg:AUC43_19680"/>
<dbReference type="STRING" id="1411621.AUC43_19680"/>
<dbReference type="EMBL" id="CP013909">
    <property type="protein sequence ID" value="ALW87098.1"/>
    <property type="molecule type" value="Genomic_DNA"/>
</dbReference>
<dbReference type="RefSeq" id="WP_068197820.1">
    <property type="nucleotide sequence ID" value="NZ_CP013909.1"/>
</dbReference>
<dbReference type="PANTHER" id="PTHR22916">
    <property type="entry name" value="GLYCOSYLTRANSFERASE"/>
    <property type="match status" value="1"/>
</dbReference>
<dbReference type="PANTHER" id="PTHR22916:SF3">
    <property type="entry name" value="UDP-GLCNAC:BETAGAL BETA-1,3-N-ACETYLGLUCOSAMINYLTRANSFERASE-LIKE PROTEIN 1"/>
    <property type="match status" value="1"/>
</dbReference>
<dbReference type="InterPro" id="IPR001173">
    <property type="entry name" value="Glyco_trans_2-like"/>
</dbReference>
<evidence type="ECO:0000313" key="2">
    <source>
        <dbReference type="EMBL" id="ALW87098.1"/>
    </source>
</evidence>
<dbReference type="Pfam" id="PF00535">
    <property type="entry name" value="Glycos_transf_2"/>
    <property type="match status" value="1"/>
</dbReference>
<dbReference type="OrthoDB" id="6307329at2"/>
<reference evidence="2 3" key="1">
    <citation type="submission" date="2015-12" db="EMBL/GenBank/DDBJ databases">
        <authorList>
            <person name="Shamseldin A."/>
            <person name="Moawad H."/>
            <person name="Abd El-Rahim W.M."/>
            <person name="Sadowsky M.J."/>
        </authorList>
    </citation>
    <scope>NUCLEOTIDE SEQUENCE [LARGE SCALE GENOMIC DNA]</scope>
    <source>
        <strain evidence="2 3">DG5B</strain>
    </source>
</reference>
<evidence type="ECO:0000313" key="3">
    <source>
        <dbReference type="Proteomes" id="UP000059542"/>
    </source>
</evidence>
<sequence>MSEFVSPFFSIVIPTYNRATFIGATLDSVLAQTYEALEILVVDDGSQDNTAEVVAQYADPRLCYYPKENAERGVARNYGFVRAKGQYVLFLDSDDLFHAGHLATLHRKIEELEHPNFIATKYDFDRNGIRAPSDTAALAEGWYGLDTFVRGNALACNICVRRLNPGLHLFEEDRRYAAVEDWMFILENMQHDRVYLIDAVTLTMNDHDARSMRSDNAALVRRLQLALEWMRRRVVLTPPQRRTLTGRVYYLCAIHAYAAGHRAESLRYASHAVPHLPPRQAAVLLVRCAVGPAAVGWLKMQRA</sequence>
<protein>
    <recommendedName>
        <fullName evidence="1">Glycosyltransferase 2-like domain-containing protein</fullName>
    </recommendedName>
</protein>
<evidence type="ECO:0000259" key="1">
    <source>
        <dbReference type="Pfam" id="PF00535"/>
    </source>
</evidence>
<name>A0A0U4BTX8_9BACT</name>
<accession>A0A0U4BTX8</accession>
<dbReference type="Gene3D" id="3.90.550.10">
    <property type="entry name" value="Spore Coat Polysaccharide Biosynthesis Protein SpsA, Chain A"/>
    <property type="match status" value="1"/>
</dbReference>
<proteinExistence type="predicted"/>
<feature type="domain" description="Glycosyltransferase 2-like" evidence="1">
    <location>
        <begin position="10"/>
        <end position="136"/>
    </location>
</feature>